<dbReference type="Proteomes" id="UP000265614">
    <property type="component" value="Unassembled WGS sequence"/>
</dbReference>
<feature type="region of interest" description="Disordered" evidence="1">
    <location>
        <begin position="379"/>
        <end position="399"/>
    </location>
</feature>
<evidence type="ECO:0000256" key="1">
    <source>
        <dbReference type="SAM" id="MobiDB-lite"/>
    </source>
</evidence>
<name>A0A3A3ZMJ6_9ACTN</name>
<dbReference type="OrthoDB" id="8479674at2"/>
<comment type="caution">
    <text evidence="2">The sequence shown here is derived from an EMBL/GenBank/DDBJ whole genome shotgun (WGS) entry which is preliminary data.</text>
</comment>
<feature type="compositionally biased region" description="Basic and acidic residues" evidence="1">
    <location>
        <begin position="379"/>
        <end position="391"/>
    </location>
</feature>
<sequence>MSAPDGALADVARLLWPAGGARTTRRPGAPGLLALPSSAAPRLLVPADVPGAAGMLRRHSTSGRRRAAQDALARAQRAGALRWLPLPRLTGAGGLPAHAAATVEGGHRVGVLLGPPRANAKPVLQVFDRAGRTVAFGKVGHTPRAAALVRHEAGVLRELDGAPLRALEVPRPLHAGTWRGLELLVMSALPAAQTRSGSWEPPLAALRELAEHGGTTTARVGRGAYAEDLVRRCAAASPGTGELARAAVAAVADVELGHGRWHGDWAPWNTAAGADGRVQVWDWERSATGVPLGLDAAHLRAQALLRDRAAPSELAGGLLAAARGDLAAWYDREDRRRATVLLYLLEVLQRYRADADAGSTEALRRRTATVEAAVDHLLDPRAGTPRDDTTEGTRAGAEA</sequence>
<protein>
    <recommendedName>
        <fullName evidence="4">Aminoglycoside phosphotransferase domain-containing protein</fullName>
    </recommendedName>
</protein>
<accession>A0A3A3ZMJ6</accession>
<dbReference type="EMBL" id="QZEZ01000001">
    <property type="protein sequence ID" value="RJK97895.1"/>
    <property type="molecule type" value="Genomic_DNA"/>
</dbReference>
<reference evidence="2 3" key="1">
    <citation type="submission" date="2018-09" db="EMBL/GenBank/DDBJ databases">
        <title>YIM 75000 draft genome.</title>
        <authorList>
            <person name="Tang S."/>
            <person name="Feng Y."/>
        </authorList>
    </citation>
    <scope>NUCLEOTIDE SEQUENCE [LARGE SCALE GENOMIC DNA]</scope>
    <source>
        <strain evidence="2 3">YIM 75000</strain>
    </source>
</reference>
<dbReference type="SUPFAM" id="SSF56112">
    <property type="entry name" value="Protein kinase-like (PK-like)"/>
    <property type="match status" value="1"/>
</dbReference>
<dbReference type="RefSeq" id="WP_119948821.1">
    <property type="nucleotide sequence ID" value="NZ_QZEZ01000001.1"/>
</dbReference>
<organism evidence="2 3">
    <name type="scientific">Vallicoccus soli</name>
    <dbReference type="NCBI Taxonomy" id="2339232"/>
    <lineage>
        <taxon>Bacteria</taxon>
        <taxon>Bacillati</taxon>
        <taxon>Actinomycetota</taxon>
        <taxon>Actinomycetes</taxon>
        <taxon>Motilibacterales</taxon>
        <taxon>Vallicoccaceae</taxon>
        <taxon>Vallicoccus</taxon>
    </lineage>
</organism>
<gene>
    <name evidence="2" type="ORF">D5H78_02690</name>
</gene>
<evidence type="ECO:0000313" key="2">
    <source>
        <dbReference type="EMBL" id="RJK97895.1"/>
    </source>
</evidence>
<dbReference type="InterPro" id="IPR011009">
    <property type="entry name" value="Kinase-like_dom_sf"/>
</dbReference>
<proteinExistence type="predicted"/>
<evidence type="ECO:0000313" key="3">
    <source>
        <dbReference type="Proteomes" id="UP000265614"/>
    </source>
</evidence>
<evidence type="ECO:0008006" key="4">
    <source>
        <dbReference type="Google" id="ProtNLM"/>
    </source>
</evidence>
<keyword evidence="3" id="KW-1185">Reference proteome</keyword>
<dbReference type="AlphaFoldDB" id="A0A3A3ZMJ6"/>